<evidence type="ECO:0000256" key="3">
    <source>
        <dbReference type="ARBA" id="ARBA00022695"/>
    </source>
</evidence>
<dbReference type="InterPro" id="IPR043502">
    <property type="entry name" value="DNA/RNA_pol_sf"/>
</dbReference>
<keyword evidence="6" id="KW-0695">RNA-directed DNA polymerase</keyword>
<keyword evidence="5" id="KW-0460">Magnesium</keyword>
<evidence type="ECO:0000313" key="12">
    <source>
        <dbReference type="Proteomes" id="UP001500279"/>
    </source>
</evidence>
<dbReference type="EMBL" id="BAAAEW010000026">
    <property type="protein sequence ID" value="GAA0760878.1"/>
    <property type="molecule type" value="Genomic_DNA"/>
</dbReference>
<dbReference type="InterPro" id="IPR000477">
    <property type="entry name" value="RT_dom"/>
</dbReference>
<reference evidence="11 12" key="1">
    <citation type="journal article" date="2019" name="Int. J. Syst. Evol. Microbiol.">
        <title>The Global Catalogue of Microorganisms (GCM) 10K type strain sequencing project: providing services to taxonomists for standard genome sequencing and annotation.</title>
        <authorList>
            <consortium name="The Broad Institute Genomics Platform"/>
            <consortium name="The Broad Institute Genome Sequencing Center for Infectious Disease"/>
            <person name="Wu L."/>
            <person name="Ma J."/>
        </authorList>
    </citation>
    <scope>NUCLEOTIDE SEQUENCE [LARGE SCALE GENOMIC DNA]</scope>
    <source>
        <strain evidence="11 12">JCM 15503</strain>
    </source>
</reference>
<feature type="domain" description="Reverse transcriptase" evidence="10">
    <location>
        <begin position="138"/>
        <end position="419"/>
    </location>
</feature>
<dbReference type="InterPro" id="IPR051083">
    <property type="entry name" value="GrpII_Intron_Splice-Mob/Def"/>
</dbReference>
<dbReference type="RefSeq" id="WP_231012929.1">
    <property type="nucleotide sequence ID" value="NZ_BAAAEW010000026.1"/>
</dbReference>
<keyword evidence="3" id="KW-0548">Nucleotidyltransferase</keyword>
<protein>
    <recommendedName>
        <fullName evidence="1">RNA-directed DNA polymerase</fullName>
        <ecNumber evidence="1">2.7.7.49</ecNumber>
    </recommendedName>
</protein>
<dbReference type="PANTHER" id="PTHR34047:SF7">
    <property type="entry name" value="RNA-DIRECTED DNA POLYMERASE"/>
    <property type="match status" value="1"/>
</dbReference>
<dbReference type="SUPFAM" id="SSF56672">
    <property type="entry name" value="DNA/RNA polymerases"/>
    <property type="match status" value="1"/>
</dbReference>
<evidence type="ECO:0000256" key="5">
    <source>
        <dbReference type="ARBA" id="ARBA00022842"/>
    </source>
</evidence>
<dbReference type="PRINTS" id="PR00866">
    <property type="entry name" value="RNADNAPOLMS"/>
</dbReference>
<dbReference type="PROSITE" id="PS50878">
    <property type="entry name" value="RT_POL"/>
    <property type="match status" value="1"/>
</dbReference>
<evidence type="ECO:0000256" key="4">
    <source>
        <dbReference type="ARBA" id="ARBA00022723"/>
    </source>
</evidence>
<accession>A0ABN1KBH3</accession>
<evidence type="ECO:0000256" key="9">
    <source>
        <dbReference type="ARBA" id="ARBA00048173"/>
    </source>
</evidence>
<dbReference type="EC" id="2.7.7.49" evidence="1"/>
<dbReference type="CDD" id="cd03487">
    <property type="entry name" value="RT_Bac_retron_II"/>
    <property type="match status" value="1"/>
</dbReference>
<keyword evidence="4" id="KW-0479">Metal-binding</keyword>
<dbReference type="Pfam" id="PF00078">
    <property type="entry name" value="RVT_1"/>
    <property type="match status" value="1"/>
</dbReference>
<dbReference type="InterPro" id="IPR000123">
    <property type="entry name" value="Reverse_transcriptase_msDNA"/>
</dbReference>
<gene>
    <name evidence="11" type="ORF">GCM10009107_43940</name>
</gene>
<evidence type="ECO:0000256" key="2">
    <source>
        <dbReference type="ARBA" id="ARBA00022679"/>
    </source>
</evidence>
<evidence type="ECO:0000256" key="7">
    <source>
        <dbReference type="ARBA" id="ARBA00023118"/>
    </source>
</evidence>
<organism evidence="11 12">
    <name type="scientific">Ideonella azotifigens</name>
    <dbReference type="NCBI Taxonomy" id="513160"/>
    <lineage>
        <taxon>Bacteria</taxon>
        <taxon>Pseudomonadati</taxon>
        <taxon>Pseudomonadota</taxon>
        <taxon>Betaproteobacteria</taxon>
        <taxon>Burkholderiales</taxon>
        <taxon>Sphaerotilaceae</taxon>
        <taxon>Ideonella</taxon>
    </lineage>
</organism>
<keyword evidence="12" id="KW-1185">Reference proteome</keyword>
<dbReference type="PANTHER" id="PTHR34047">
    <property type="entry name" value="NUCLEAR INTRON MATURASE 1, MITOCHONDRIAL-RELATED"/>
    <property type="match status" value="1"/>
</dbReference>
<comment type="caution">
    <text evidence="11">The sequence shown here is derived from an EMBL/GenBank/DDBJ whole genome shotgun (WGS) entry which is preliminary data.</text>
</comment>
<sequence>MTSVRRFTALAMARAMMAGPPRVDGLAARLQACLGRKAAWYRSLAERVAQLPGEHWRAATPQALNRLADLVEADDSFEAAWLAHERPQVRHYFLELPGGMQPRPLGLDELELPDWPDVPALSRWLGIPAAGLWRLTLARERQRKQPLGQQHYRSQLLPKRSGGFRLLEVPEPYLMALQRKLLDAVLNRVPPHEAACGYTPGRSVLDHARAHAGQAVVLKFDLQDFFASVRHSRVHALFATLGYPAAVARALAALCTVATPEPVLHRRHQAGSLSWPQLQRLRDAHLPQGAPTSAALANLCAFRLDLRLDGLAFALGARYTRYADDLVISGGAELGGLAERVERWVGRIALEEGLALNHRKTRCQTAGRRQSVCSIVVNQRPNLPRDEFDRLKAVLHQCVTAGPAAQNREGHADWRGHLQGRVAWAAQLNPAKAAKLQGLLAQIDWAR</sequence>
<name>A0ABN1KBH3_9BURK</name>
<evidence type="ECO:0000259" key="10">
    <source>
        <dbReference type="PROSITE" id="PS50878"/>
    </source>
</evidence>
<evidence type="ECO:0000256" key="1">
    <source>
        <dbReference type="ARBA" id="ARBA00012493"/>
    </source>
</evidence>
<proteinExistence type="inferred from homology"/>
<dbReference type="Proteomes" id="UP001500279">
    <property type="component" value="Unassembled WGS sequence"/>
</dbReference>
<keyword evidence="7" id="KW-0051">Antiviral defense</keyword>
<comment type="catalytic activity">
    <reaction evidence="9">
        <text>DNA(n) + a 2'-deoxyribonucleoside 5'-triphosphate = DNA(n+1) + diphosphate</text>
        <dbReference type="Rhea" id="RHEA:22508"/>
        <dbReference type="Rhea" id="RHEA-COMP:17339"/>
        <dbReference type="Rhea" id="RHEA-COMP:17340"/>
        <dbReference type="ChEBI" id="CHEBI:33019"/>
        <dbReference type="ChEBI" id="CHEBI:61560"/>
        <dbReference type="ChEBI" id="CHEBI:173112"/>
        <dbReference type="EC" id="2.7.7.49"/>
    </reaction>
</comment>
<keyword evidence="2" id="KW-0808">Transferase</keyword>
<evidence type="ECO:0000256" key="6">
    <source>
        <dbReference type="ARBA" id="ARBA00022918"/>
    </source>
</evidence>
<evidence type="ECO:0000313" key="11">
    <source>
        <dbReference type="EMBL" id="GAA0760878.1"/>
    </source>
</evidence>
<comment type="similarity">
    <text evidence="8">Belongs to the bacterial reverse transcriptase family.</text>
</comment>
<evidence type="ECO:0000256" key="8">
    <source>
        <dbReference type="ARBA" id="ARBA00034120"/>
    </source>
</evidence>